<proteinExistence type="predicted"/>
<dbReference type="InterPro" id="IPR001789">
    <property type="entry name" value="Sig_transdc_resp-reg_receiver"/>
</dbReference>
<dbReference type="Pfam" id="PF00072">
    <property type="entry name" value="Response_reg"/>
    <property type="match status" value="1"/>
</dbReference>
<comment type="caution">
    <text evidence="3">The sequence shown here is derived from an EMBL/GenBank/DDBJ whole genome shotgun (WGS) entry which is preliminary data.</text>
</comment>
<evidence type="ECO:0000259" key="2">
    <source>
        <dbReference type="Pfam" id="PF00072"/>
    </source>
</evidence>
<feature type="region of interest" description="Disordered" evidence="1">
    <location>
        <begin position="314"/>
        <end position="339"/>
    </location>
</feature>
<dbReference type="CDD" id="cd00156">
    <property type="entry name" value="REC"/>
    <property type="match status" value="1"/>
</dbReference>
<dbReference type="SUPFAM" id="SSF52172">
    <property type="entry name" value="CheY-like"/>
    <property type="match status" value="1"/>
</dbReference>
<accession>A0A850SRW1</accession>
<gene>
    <name evidence="3" type="ORF">HXW94_02535</name>
</gene>
<dbReference type="Proteomes" id="UP000553343">
    <property type="component" value="Unassembled WGS sequence"/>
</dbReference>
<feature type="compositionally biased region" description="Acidic residues" evidence="1">
    <location>
        <begin position="314"/>
        <end position="326"/>
    </location>
</feature>
<sequence length="339" mass="37893">MKEDKISILFMDDQISDGTAKLVENAIAALEDKGYLVTQTDKMSEAIDAFYQSFYDVFILDIDMAKVKDILSERGERGTRVAEIYQSLDNGAYVIMYSAAGTVDDWFFAANHHAFGYIFKNENNAVDKLLTMVESALNTPKKQIVLPRKYREGKVLLSVSEQSPLKLDIARSAIESKRDGAFSVEVCPLLDVPEKLKNNEYVCVVVLDDVFDTRKKTYSILKAIAAEQPTPHVIFGCSGVDENMSPILSLVNLRPFRLLNLSVPNAETRLADDVVRAANWYGGNEIFKADVEYVRRAAEDIDWDALDDALAYEDEPFDEAQMDEMNDSNSTGGNTNESA</sequence>
<dbReference type="AlphaFoldDB" id="A0A850SRW1"/>
<reference evidence="3 4" key="1">
    <citation type="submission" date="2020-06" db="EMBL/GenBank/DDBJ databases">
        <title>High-quality draft genome of sulfate reducer Desulfobacter latus type strain AcrS2 isolated from marine sediment.</title>
        <authorList>
            <person name="Hoppe M."/>
            <person name="Larsen C.K."/>
            <person name="Marshall I.P.G."/>
            <person name="Schramm A."/>
            <person name="Marietou A.G."/>
        </authorList>
    </citation>
    <scope>NUCLEOTIDE SEQUENCE [LARGE SCALE GENOMIC DNA]</scope>
    <source>
        <strain evidence="3 4">AcRS2</strain>
    </source>
</reference>
<protein>
    <submittedName>
        <fullName evidence="3">Response regulator</fullName>
    </submittedName>
</protein>
<evidence type="ECO:0000256" key="1">
    <source>
        <dbReference type="SAM" id="MobiDB-lite"/>
    </source>
</evidence>
<dbReference type="RefSeq" id="WP_178365338.1">
    <property type="nucleotide sequence ID" value="NZ_JACADJ010000005.1"/>
</dbReference>
<feature type="domain" description="Response regulatory" evidence="2">
    <location>
        <begin position="21"/>
        <end position="124"/>
    </location>
</feature>
<keyword evidence="4" id="KW-1185">Reference proteome</keyword>
<organism evidence="3 4">
    <name type="scientific">Desulfobacter latus</name>
    <dbReference type="NCBI Taxonomy" id="2292"/>
    <lineage>
        <taxon>Bacteria</taxon>
        <taxon>Pseudomonadati</taxon>
        <taxon>Thermodesulfobacteriota</taxon>
        <taxon>Desulfobacteria</taxon>
        <taxon>Desulfobacterales</taxon>
        <taxon>Desulfobacteraceae</taxon>
        <taxon>Desulfobacter</taxon>
    </lineage>
</organism>
<evidence type="ECO:0000313" key="3">
    <source>
        <dbReference type="EMBL" id="NWH03879.1"/>
    </source>
</evidence>
<dbReference type="Gene3D" id="3.40.50.2300">
    <property type="match status" value="1"/>
</dbReference>
<name>A0A850SRW1_9BACT</name>
<dbReference type="InterPro" id="IPR011006">
    <property type="entry name" value="CheY-like_superfamily"/>
</dbReference>
<dbReference type="GO" id="GO:0000160">
    <property type="term" value="P:phosphorelay signal transduction system"/>
    <property type="evidence" value="ECO:0007669"/>
    <property type="project" value="InterPro"/>
</dbReference>
<evidence type="ECO:0000313" key="4">
    <source>
        <dbReference type="Proteomes" id="UP000553343"/>
    </source>
</evidence>
<feature type="compositionally biased region" description="Polar residues" evidence="1">
    <location>
        <begin position="327"/>
        <end position="339"/>
    </location>
</feature>
<dbReference type="EMBL" id="JACADJ010000005">
    <property type="protein sequence ID" value="NWH03879.1"/>
    <property type="molecule type" value="Genomic_DNA"/>
</dbReference>